<dbReference type="PANTHER" id="PTHR30024:SF47">
    <property type="entry name" value="TAURINE-BINDING PERIPLASMIC PROTEIN"/>
    <property type="match status" value="1"/>
</dbReference>
<feature type="signal peptide" evidence="4">
    <location>
        <begin position="1"/>
        <end position="24"/>
    </location>
</feature>
<dbReference type="Gene3D" id="3.40.190.10">
    <property type="entry name" value="Periplasmic binding protein-like II"/>
    <property type="match status" value="2"/>
</dbReference>
<evidence type="ECO:0000256" key="4">
    <source>
        <dbReference type="SAM" id="SignalP"/>
    </source>
</evidence>
<comment type="similarity">
    <text evidence="2">Belongs to the bacterial solute-binding protein SsuA/TauA family.</text>
</comment>
<protein>
    <recommendedName>
        <fullName evidence="7">TRAP transporter solute receptor, TAXI family</fullName>
    </recommendedName>
</protein>
<comment type="subcellular location">
    <subcellularLocation>
        <location evidence="1">Periplasm</location>
    </subcellularLocation>
</comment>
<dbReference type="InterPro" id="IPR011852">
    <property type="entry name" value="TRAP_TAXI"/>
</dbReference>
<proteinExistence type="inferred from homology"/>
<dbReference type="GO" id="GO:0042597">
    <property type="term" value="C:periplasmic space"/>
    <property type="evidence" value="ECO:0007669"/>
    <property type="project" value="UniProtKB-SubCell"/>
</dbReference>
<evidence type="ECO:0008006" key="7">
    <source>
        <dbReference type="Google" id="ProtNLM"/>
    </source>
</evidence>
<accession>A0A1G8LVH3</accession>
<dbReference type="AlphaFoldDB" id="A0A1G8LVH3"/>
<evidence type="ECO:0000256" key="3">
    <source>
        <dbReference type="ARBA" id="ARBA00022729"/>
    </source>
</evidence>
<dbReference type="EMBL" id="FNEJ01000007">
    <property type="protein sequence ID" value="SDI59694.1"/>
    <property type="molecule type" value="Genomic_DNA"/>
</dbReference>
<dbReference type="PANTHER" id="PTHR30024">
    <property type="entry name" value="ALIPHATIC SULFONATES-BINDING PROTEIN-RELATED"/>
    <property type="match status" value="1"/>
</dbReference>
<evidence type="ECO:0000256" key="2">
    <source>
        <dbReference type="ARBA" id="ARBA00010742"/>
    </source>
</evidence>
<keyword evidence="6" id="KW-1185">Reference proteome</keyword>
<reference evidence="5 6" key="1">
    <citation type="submission" date="2016-10" db="EMBL/GenBank/DDBJ databases">
        <authorList>
            <person name="de Groot N.N."/>
        </authorList>
    </citation>
    <scope>NUCLEOTIDE SEQUENCE [LARGE SCALE GENOMIC DNA]</scope>
    <source>
        <strain evidence="5 6">DSM 26424</strain>
    </source>
</reference>
<dbReference type="Proteomes" id="UP000199093">
    <property type="component" value="Unassembled WGS sequence"/>
</dbReference>
<feature type="chain" id="PRO_5011478307" description="TRAP transporter solute receptor, TAXI family" evidence="4">
    <location>
        <begin position="25"/>
        <end position="376"/>
    </location>
</feature>
<evidence type="ECO:0000313" key="5">
    <source>
        <dbReference type="EMBL" id="SDI59694.1"/>
    </source>
</evidence>
<gene>
    <name evidence="5" type="ORF">SAMN04487993_100725</name>
</gene>
<keyword evidence="3 4" id="KW-0732">Signal</keyword>
<organism evidence="5 6">
    <name type="scientific">Salipiger marinus</name>
    <dbReference type="NCBI Taxonomy" id="555512"/>
    <lineage>
        <taxon>Bacteria</taxon>
        <taxon>Pseudomonadati</taxon>
        <taxon>Pseudomonadota</taxon>
        <taxon>Alphaproteobacteria</taxon>
        <taxon>Rhodobacterales</taxon>
        <taxon>Roseobacteraceae</taxon>
        <taxon>Salipiger</taxon>
    </lineage>
</organism>
<dbReference type="Pfam" id="PF16868">
    <property type="entry name" value="NMT1_3"/>
    <property type="match status" value="1"/>
</dbReference>
<evidence type="ECO:0000256" key="1">
    <source>
        <dbReference type="ARBA" id="ARBA00004418"/>
    </source>
</evidence>
<dbReference type="NCBIfam" id="TIGR02122">
    <property type="entry name" value="TRAP_TAXI"/>
    <property type="match status" value="1"/>
</dbReference>
<dbReference type="SUPFAM" id="SSF53850">
    <property type="entry name" value="Periplasmic binding protein-like II"/>
    <property type="match status" value="1"/>
</dbReference>
<sequence>MFRSTILKTAALAAALVCGQAAFAEEVTLPRTMIWTSYDLGSSGYVEASAMADALDKQFGTTIRLTPSGTAIGRLLPLVRGRASYGLMGNEILFASDASYEFAARDWGPQDLRVLLGRPAGVGLVAGGDTDIETPADLPGVSVGFVEASPSTTLNTEAALAFAGLTPDDVEKIMYPGYGAMLAAFVAGEVDVVPVTPAVAALREAEAGRGFRWLDMPGEDTEGWARISDRSSLFQPRTITVGAGISEDNPAQLMGYSYPQITTLATADEDEVYNLVKALDLSFPAYKDANADMPLWVLEESGTTPSGAPFHPGAIRYLRERGIWDDQDDAWNDKRIAAIETTKALWAEAVKEADASGVSNDDWPAFWEDYRASHAR</sequence>
<dbReference type="RefSeq" id="WP_242656692.1">
    <property type="nucleotide sequence ID" value="NZ_FNEJ01000007.1"/>
</dbReference>
<dbReference type="STRING" id="555512.SAMN04487993_100725"/>
<dbReference type="GO" id="GO:0042918">
    <property type="term" value="P:alkanesulfonate transmembrane transport"/>
    <property type="evidence" value="ECO:0007669"/>
    <property type="project" value="TreeGrafter"/>
</dbReference>
<evidence type="ECO:0000313" key="6">
    <source>
        <dbReference type="Proteomes" id="UP000199093"/>
    </source>
</evidence>
<name>A0A1G8LVH3_9RHOB</name>